<protein>
    <submittedName>
        <fullName evidence="2">Uncharacterized protein</fullName>
    </submittedName>
</protein>
<dbReference type="KEGG" id="nsh:GXM_10014"/>
<feature type="compositionally biased region" description="Basic and acidic residues" evidence="1">
    <location>
        <begin position="1"/>
        <end position="32"/>
    </location>
</feature>
<dbReference type="Proteomes" id="UP000326678">
    <property type="component" value="Chromosome pGXM03"/>
</dbReference>
<evidence type="ECO:0000256" key="1">
    <source>
        <dbReference type="SAM" id="MobiDB-lite"/>
    </source>
</evidence>
<evidence type="ECO:0000313" key="2">
    <source>
        <dbReference type="EMBL" id="QFS52750.1"/>
    </source>
</evidence>
<proteinExistence type="predicted"/>
<keyword evidence="3" id="KW-1185">Reference proteome</keyword>
<name>A0A5P8WJJ6_9NOSO</name>
<organism evidence="2 3">
    <name type="scientific">Nostoc sphaeroides CCNUC1</name>
    <dbReference type="NCBI Taxonomy" id="2653204"/>
    <lineage>
        <taxon>Bacteria</taxon>
        <taxon>Bacillati</taxon>
        <taxon>Cyanobacteriota</taxon>
        <taxon>Cyanophyceae</taxon>
        <taxon>Nostocales</taxon>
        <taxon>Nostocaceae</taxon>
        <taxon>Nostoc</taxon>
    </lineage>
</organism>
<reference evidence="2 3" key="1">
    <citation type="submission" date="2019-10" db="EMBL/GenBank/DDBJ databases">
        <title>Genomic and transcriptomic insights into the perfect genentic adaptation of a filamentous nitrogen-fixing cyanobacterium to rice fields.</title>
        <authorList>
            <person name="Chen Z."/>
        </authorList>
    </citation>
    <scope>NUCLEOTIDE SEQUENCE [LARGE SCALE GENOMIC DNA]</scope>
    <source>
        <strain evidence="2">CCNUC1</strain>
    </source>
</reference>
<accession>A0A5P8WJJ6</accession>
<dbReference type="RefSeq" id="WP_152592886.1">
    <property type="nucleotide sequence ID" value="NZ_CP045230.1"/>
</dbReference>
<dbReference type="AlphaFoldDB" id="A0A5P8WJJ6"/>
<dbReference type="EMBL" id="CP045230">
    <property type="protein sequence ID" value="QFS52750.1"/>
    <property type="molecule type" value="Genomic_DNA"/>
</dbReference>
<feature type="compositionally biased region" description="Basic and acidic residues" evidence="1">
    <location>
        <begin position="41"/>
        <end position="65"/>
    </location>
</feature>
<evidence type="ECO:0000313" key="3">
    <source>
        <dbReference type="Proteomes" id="UP000326678"/>
    </source>
</evidence>
<feature type="region of interest" description="Disordered" evidence="1">
    <location>
        <begin position="1"/>
        <end position="65"/>
    </location>
</feature>
<gene>
    <name evidence="2" type="ORF">GXM_10014</name>
</gene>
<sequence length="65" mass="7244">MENQEPKKAPEIEVESDRSPGTDRDPDIKSDASSHQNVKVKNQEPKKAPEITVESDRSPGTDRDV</sequence>